<comment type="caution">
    <text evidence="1">The sequence shown here is derived from an EMBL/GenBank/DDBJ whole genome shotgun (WGS) entry which is preliminary data.</text>
</comment>
<organism evidence="1 2">
    <name type="scientific">Lactuca virosa</name>
    <dbReference type="NCBI Taxonomy" id="75947"/>
    <lineage>
        <taxon>Eukaryota</taxon>
        <taxon>Viridiplantae</taxon>
        <taxon>Streptophyta</taxon>
        <taxon>Embryophyta</taxon>
        <taxon>Tracheophyta</taxon>
        <taxon>Spermatophyta</taxon>
        <taxon>Magnoliopsida</taxon>
        <taxon>eudicotyledons</taxon>
        <taxon>Gunneridae</taxon>
        <taxon>Pentapetalae</taxon>
        <taxon>asterids</taxon>
        <taxon>campanulids</taxon>
        <taxon>Asterales</taxon>
        <taxon>Asteraceae</taxon>
        <taxon>Cichorioideae</taxon>
        <taxon>Cichorieae</taxon>
        <taxon>Lactucinae</taxon>
        <taxon>Lactuca</taxon>
    </lineage>
</organism>
<evidence type="ECO:0000313" key="1">
    <source>
        <dbReference type="EMBL" id="CAH1417420.1"/>
    </source>
</evidence>
<reference evidence="1 2" key="1">
    <citation type="submission" date="2022-01" db="EMBL/GenBank/DDBJ databases">
        <authorList>
            <person name="Xiong W."/>
            <person name="Schranz E."/>
        </authorList>
    </citation>
    <scope>NUCLEOTIDE SEQUENCE [LARGE SCALE GENOMIC DNA]</scope>
</reference>
<protein>
    <submittedName>
        <fullName evidence="1">Uncharacterized protein</fullName>
    </submittedName>
</protein>
<evidence type="ECO:0000313" key="2">
    <source>
        <dbReference type="Proteomes" id="UP001157418"/>
    </source>
</evidence>
<accession>A0AAU9M600</accession>
<gene>
    <name evidence="1" type="ORF">LVIROSA_LOCUS5102</name>
</gene>
<name>A0AAU9M600_9ASTR</name>
<keyword evidence="2" id="KW-1185">Reference proteome</keyword>
<sequence length="128" mass="14166">MKLLFSTVQVVDKLQSSGKSSRDGWRTELPSSGLGNMVLEQMKNEKEKDAAWQGKCSGILEEMNLKEMNPTSHNMYGQAQAMGGPPYMNNPMMRPTSSVMASPDAMNLSSVDVYRQKHDVTATVCFLT</sequence>
<dbReference type="AlphaFoldDB" id="A0AAU9M600"/>
<proteinExistence type="predicted"/>
<dbReference type="Proteomes" id="UP001157418">
    <property type="component" value="Unassembled WGS sequence"/>
</dbReference>
<dbReference type="EMBL" id="CAKMRJ010000042">
    <property type="protein sequence ID" value="CAH1417420.1"/>
    <property type="molecule type" value="Genomic_DNA"/>
</dbReference>